<evidence type="ECO:0000256" key="1">
    <source>
        <dbReference type="SAM" id="MobiDB-lite"/>
    </source>
</evidence>
<proteinExistence type="predicted"/>
<feature type="region of interest" description="Disordered" evidence="1">
    <location>
        <begin position="185"/>
        <end position="211"/>
    </location>
</feature>
<dbReference type="RefSeq" id="WP_108894244.1">
    <property type="nucleotide sequence ID" value="NZ_ONZF01000004.1"/>
</dbReference>
<sequence>MLPAYARARQPKNAHTDRATIDDILDTGLVAHVGFLDAGRPMVMPMAHARIGDALYLHGASKTRIAKLDGVAVCLTVTQLHGIVVARSGFHHSVNYRSAIVHGTARVVEGQEIDEALIAITDHLLPGRSAEIRPMTPQERKATGVVAIDIEHASAKVRTGPPRDDPDDHASGLWGGVLPVVTGLGRGVSDAHTPDDAPEPPSLGAAREKFV</sequence>
<dbReference type="InterPro" id="IPR012349">
    <property type="entry name" value="Split_barrel_FMN-bd"/>
</dbReference>
<evidence type="ECO:0000313" key="2">
    <source>
        <dbReference type="EMBL" id="SPJ24411.1"/>
    </source>
</evidence>
<dbReference type="AlphaFoldDB" id="A0A2R8BW78"/>
<organism evidence="2 3">
    <name type="scientific">Palleronia abyssalis</name>
    <dbReference type="NCBI Taxonomy" id="1501240"/>
    <lineage>
        <taxon>Bacteria</taxon>
        <taxon>Pseudomonadati</taxon>
        <taxon>Pseudomonadota</taxon>
        <taxon>Alphaproteobacteria</taxon>
        <taxon>Rhodobacterales</taxon>
        <taxon>Roseobacteraceae</taxon>
        <taxon>Palleronia</taxon>
    </lineage>
</organism>
<dbReference type="SUPFAM" id="SSF50475">
    <property type="entry name" value="FMN-binding split barrel"/>
    <property type="match status" value="1"/>
</dbReference>
<feature type="region of interest" description="Disordered" evidence="1">
    <location>
        <begin position="153"/>
        <end position="172"/>
    </location>
</feature>
<feature type="compositionally biased region" description="Basic and acidic residues" evidence="1">
    <location>
        <begin position="161"/>
        <end position="170"/>
    </location>
</feature>
<keyword evidence="3" id="KW-1185">Reference proteome</keyword>
<gene>
    <name evidence="2" type="ORF">PAA8504_02240</name>
</gene>
<accession>A0A2R8BW78</accession>
<dbReference type="OrthoDB" id="116031at2"/>
<dbReference type="PANTHER" id="PTHR34071:SF2">
    <property type="entry name" value="FLAVIN-NUCLEOTIDE-BINDING PROTEIN"/>
    <property type="match status" value="1"/>
</dbReference>
<dbReference type="InterPro" id="IPR024747">
    <property type="entry name" value="Pyridox_Oxase-rel"/>
</dbReference>
<dbReference type="Proteomes" id="UP000244912">
    <property type="component" value="Unassembled WGS sequence"/>
</dbReference>
<dbReference type="EMBL" id="ONZF01000004">
    <property type="protein sequence ID" value="SPJ24411.1"/>
    <property type="molecule type" value="Genomic_DNA"/>
</dbReference>
<name>A0A2R8BW78_9RHOB</name>
<evidence type="ECO:0000313" key="3">
    <source>
        <dbReference type="Proteomes" id="UP000244912"/>
    </source>
</evidence>
<dbReference type="Pfam" id="PF12900">
    <property type="entry name" value="Pyridox_ox_2"/>
    <property type="match status" value="1"/>
</dbReference>
<dbReference type="Gene3D" id="2.30.110.10">
    <property type="entry name" value="Electron Transport, Fmn-binding Protein, Chain A"/>
    <property type="match status" value="1"/>
</dbReference>
<dbReference type="PANTHER" id="PTHR34071">
    <property type="entry name" value="5-NITROIMIDAZOLE ANTIBIOTICS RESISTANCE PROTEIN, NIMA-FAMILY-RELATED PROTEIN-RELATED"/>
    <property type="match status" value="1"/>
</dbReference>
<reference evidence="3" key="1">
    <citation type="submission" date="2018-03" db="EMBL/GenBank/DDBJ databases">
        <authorList>
            <person name="Rodrigo-Torres L."/>
            <person name="Arahal R. D."/>
            <person name="Lucena T."/>
        </authorList>
    </citation>
    <scope>NUCLEOTIDE SEQUENCE [LARGE SCALE GENOMIC DNA]</scope>
    <source>
        <strain evidence="3">CECT 8504</strain>
    </source>
</reference>
<evidence type="ECO:0008006" key="4">
    <source>
        <dbReference type="Google" id="ProtNLM"/>
    </source>
</evidence>
<protein>
    <recommendedName>
        <fullName evidence="4">Pyridoxamine 5'-phosphate oxidase putative domain-containing protein</fullName>
    </recommendedName>
</protein>